<dbReference type="AlphaFoldDB" id="A0A8H6Z613"/>
<dbReference type="OrthoDB" id="3025853at2759"/>
<evidence type="ECO:0000313" key="3">
    <source>
        <dbReference type="Proteomes" id="UP000623467"/>
    </source>
</evidence>
<feature type="compositionally biased region" description="Basic and acidic residues" evidence="1">
    <location>
        <begin position="340"/>
        <end position="350"/>
    </location>
</feature>
<proteinExistence type="predicted"/>
<dbReference type="InterPro" id="IPR052055">
    <property type="entry name" value="Hepadnavirus_pol/RT"/>
</dbReference>
<protein>
    <submittedName>
        <fullName evidence="2">Uncharacterized protein</fullName>
    </submittedName>
</protein>
<feature type="compositionally biased region" description="Polar residues" evidence="1">
    <location>
        <begin position="498"/>
        <end position="507"/>
    </location>
</feature>
<feature type="compositionally biased region" description="Basic and acidic residues" evidence="1">
    <location>
        <begin position="378"/>
        <end position="391"/>
    </location>
</feature>
<sequence length="1097" mass="124192">MATLLPNAGIAAPIPDSFDFDGWMNPPPAKDPTGRTLRIRNRHNLSAELTNEVSIDQTLNCRDDRSIYPDVGKPLVFFYGYTPDDMTDMINSETLCADVGPIPAFIRVEVERARRKRSDRVDADKSEKTKGRPLKGSMVLSNPIIRVPGQRETVVIPLVVQQSVLQKLYVPLSWFTDRRLQMLEHQLDELPTIKFWPQPTLEIPSPDRVLVLDVKKMKADPDWGSDELASCLSPLKWQQAAANLETALAILSEDVPDVSGTIPKPTFFSEFKKHRHFFMNYDKFEENYTEWYPFEREARHAVLRGFLFDSDYYTRQVDGLLHAKKAVATYASDSPTRKYQPNDRETESRPSKFQKQGYGGFSSSSASSSRSDAPSARGDNHSFRNGNRDSTRSVPTCIACEGNHRLQNHPRTRLRSRMDPAASVQCETENYGPANHTRAPIPDVYVLPSTYPKAAIVPTRFLPSTSAVSVARITEQYRGMHHAHVPEPHNSFDKNSHVHTSGPPSSEFSVHPQLQYTDFSALIHRRPRLASAWAEDIEIFERVVQPYGASAFYSLLDKYHLRDSYPLLVNNLNHGFPLGNLPPLKETIIIKNHISVAENIGAVQEYIDTELALRRMSGPFSRERTEQILRGPFYCSPFIVITQDQGPLLPPKHRVCRNLSKGDSKTGTGSVNSFISKDDFPTRFDMAQRVAEVIALAPEGTQACAFDIKAFHRTCPVLPDHKPYLVVCVNGKFYIDHNHPFGARSASSNAGQIANAAVDIWEAAGKKSMSTFKYEDDMSNFRYPVINGRFTEGRFQYMHDRDSTMQLIGPLQVPWNLAKTGLRFDNVMKFIGFLWDLIHRRVSLPEEKRLKFLGRVQSMLTRIEDDVDLSLRDIQKIHGSLVHICFVYREGSSHLPVISNFMSHYKGDEFVRRHGSNALTKTLLWWKQQLLIPDLYRQLRPLGPIRDLKIYVDASTSWGIGIMIGDTWAAFRLTDTWKLPGRDICWLEAVALELLVYFLVQAGFSDIRLLIHSDNNGAIGAHEKGRSPNVEINLCVRRTYAIIAEHLIVPEFVYIESALNPSDPISRGEPGPSSSKHLKCSFELPEELTDAIIDVHV</sequence>
<keyword evidence="3" id="KW-1185">Reference proteome</keyword>
<dbReference type="PANTHER" id="PTHR33050:SF7">
    <property type="entry name" value="RIBONUCLEASE H"/>
    <property type="match status" value="1"/>
</dbReference>
<name>A0A8H6Z613_9AGAR</name>
<feature type="region of interest" description="Disordered" evidence="1">
    <location>
        <begin position="331"/>
        <end position="394"/>
    </location>
</feature>
<gene>
    <name evidence="2" type="ORF">MSAN_00504100</name>
</gene>
<dbReference type="EMBL" id="JACAZH010000003">
    <property type="protein sequence ID" value="KAF7372968.1"/>
    <property type="molecule type" value="Genomic_DNA"/>
</dbReference>
<organism evidence="2 3">
    <name type="scientific">Mycena sanguinolenta</name>
    <dbReference type="NCBI Taxonomy" id="230812"/>
    <lineage>
        <taxon>Eukaryota</taxon>
        <taxon>Fungi</taxon>
        <taxon>Dikarya</taxon>
        <taxon>Basidiomycota</taxon>
        <taxon>Agaricomycotina</taxon>
        <taxon>Agaricomycetes</taxon>
        <taxon>Agaricomycetidae</taxon>
        <taxon>Agaricales</taxon>
        <taxon>Marasmiineae</taxon>
        <taxon>Mycenaceae</taxon>
        <taxon>Mycena</taxon>
    </lineage>
</organism>
<comment type="caution">
    <text evidence="2">The sequence shown here is derived from an EMBL/GenBank/DDBJ whole genome shotgun (WGS) entry which is preliminary data.</text>
</comment>
<evidence type="ECO:0000256" key="1">
    <source>
        <dbReference type="SAM" id="MobiDB-lite"/>
    </source>
</evidence>
<reference evidence="2" key="1">
    <citation type="submission" date="2020-05" db="EMBL/GenBank/DDBJ databases">
        <title>Mycena genomes resolve the evolution of fungal bioluminescence.</title>
        <authorList>
            <person name="Tsai I.J."/>
        </authorList>
    </citation>
    <scope>NUCLEOTIDE SEQUENCE</scope>
    <source>
        <strain evidence="2">160909Yilan</strain>
    </source>
</reference>
<dbReference type="PANTHER" id="PTHR33050">
    <property type="entry name" value="REVERSE TRANSCRIPTASE DOMAIN-CONTAINING PROTEIN"/>
    <property type="match status" value="1"/>
</dbReference>
<dbReference type="Proteomes" id="UP000623467">
    <property type="component" value="Unassembled WGS sequence"/>
</dbReference>
<feature type="compositionally biased region" description="Basic and acidic residues" evidence="1">
    <location>
        <begin position="486"/>
        <end position="496"/>
    </location>
</feature>
<evidence type="ECO:0000313" key="2">
    <source>
        <dbReference type="EMBL" id="KAF7372968.1"/>
    </source>
</evidence>
<feature type="region of interest" description="Disordered" evidence="1">
    <location>
        <begin position="486"/>
        <end position="507"/>
    </location>
</feature>
<accession>A0A8H6Z613</accession>
<feature type="compositionally biased region" description="Low complexity" evidence="1">
    <location>
        <begin position="362"/>
        <end position="376"/>
    </location>
</feature>